<protein>
    <submittedName>
        <fullName evidence="1">Uncharacterized protein</fullName>
    </submittedName>
</protein>
<comment type="caution">
    <text evidence="1">The sequence shown here is derived from an EMBL/GenBank/DDBJ whole genome shotgun (WGS) entry which is preliminary data.</text>
</comment>
<accession>A0A8T1PAD1</accession>
<evidence type="ECO:0000313" key="2">
    <source>
        <dbReference type="Proteomes" id="UP000811609"/>
    </source>
</evidence>
<proteinExistence type="predicted"/>
<sequence length="44" mass="4964">MHQTYSFNLVCSSRIKPSFAQPKYACSFTIPLKFDPLAELLVNG</sequence>
<keyword evidence="2" id="KW-1185">Reference proteome</keyword>
<dbReference type="EMBL" id="CM031818">
    <property type="protein sequence ID" value="KAG6638691.1"/>
    <property type="molecule type" value="Genomic_DNA"/>
</dbReference>
<dbReference type="AlphaFoldDB" id="A0A8T1PAD1"/>
<reference evidence="1" key="1">
    <citation type="submission" date="2020-12" db="EMBL/GenBank/DDBJ databases">
        <title>WGS assembly of Carya illinoinensis cv. Pawnee.</title>
        <authorList>
            <person name="Platts A."/>
            <person name="Shu S."/>
            <person name="Wright S."/>
            <person name="Barry K."/>
            <person name="Edger P."/>
            <person name="Pires J.C."/>
            <person name="Schmutz J."/>
        </authorList>
    </citation>
    <scope>NUCLEOTIDE SEQUENCE</scope>
    <source>
        <tissue evidence="1">Leaf</tissue>
    </source>
</reference>
<evidence type="ECO:0000313" key="1">
    <source>
        <dbReference type="EMBL" id="KAG6638691.1"/>
    </source>
</evidence>
<dbReference type="Proteomes" id="UP000811609">
    <property type="component" value="Chromosome 10"/>
</dbReference>
<name>A0A8T1PAD1_CARIL</name>
<gene>
    <name evidence="1" type="ORF">CIPAW_10G051600</name>
</gene>
<organism evidence="1 2">
    <name type="scientific">Carya illinoinensis</name>
    <name type="common">Pecan</name>
    <dbReference type="NCBI Taxonomy" id="32201"/>
    <lineage>
        <taxon>Eukaryota</taxon>
        <taxon>Viridiplantae</taxon>
        <taxon>Streptophyta</taxon>
        <taxon>Embryophyta</taxon>
        <taxon>Tracheophyta</taxon>
        <taxon>Spermatophyta</taxon>
        <taxon>Magnoliopsida</taxon>
        <taxon>eudicotyledons</taxon>
        <taxon>Gunneridae</taxon>
        <taxon>Pentapetalae</taxon>
        <taxon>rosids</taxon>
        <taxon>fabids</taxon>
        <taxon>Fagales</taxon>
        <taxon>Juglandaceae</taxon>
        <taxon>Carya</taxon>
    </lineage>
</organism>